<organism evidence="3 4">
    <name type="scientific">Cryoendolithus antarcticus</name>
    <dbReference type="NCBI Taxonomy" id="1507870"/>
    <lineage>
        <taxon>Eukaryota</taxon>
        <taxon>Fungi</taxon>
        <taxon>Dikarya</taxon>
        <taxon>Ascomycota</taxon>
        <taxon>Pezizomycotina</taxon>
        <taxon>Dothideomycetes</taxon>
        <taxon>Dothideomycetidae</taxon>
        <taxon>Cladosporiales</taxon>
        <taxon>Cladosporiaceae</taxon>
        <taxon>Cryoendolithus</taxon>
    </lineage>
</organism>
<dbReference type="InterPro" id="IPR002110">
    <property type="entry name" value="Ankyrin_rpt"/>
</dbReference>
<keyword evidence="1" id="KW-0040">ANK repeat</keyword>
<feature type="region of interest" description="Disordered" evidence="2">
    <location>
        <begin position="84"/>
        <end position="108"/>
    </location>
</feature>
<dbReference type="EMBL" id="NAJO01000015">
    <property type="protein sequence ID" value="OQO06917.1"/>
    <property type="molecule type" value="Genomic_DNA"/>
</dbReference>
<dbReference type="Proteomes" id="UP000192596">
    <property type="component" value="Unassembled WGS sequence"/>
</dbReference>
<feature type="compositionally biased region" description="Polar residues" evidence="2">
    <location>
        <begin position="571"/>
        <end position="581"/>
    </location>
</feature>
<sequence>MATLATQRQSDNEVSGRSAIVTGRTHAAFQQAGKPGRAPKQVANSLQRMIKRFFHCTDAPIKDITNAVQEAGGPGPLIVRNWIESHGDGPKPDDTRLKSRKGRKNRREGLARQAELCEHNGNCITKVVAVDHDMTTNAHAPSPSSPAHHGAHLTATDQSSTDHIAITFSSHRHVSFVPVADSSTRPMVKTVYHSESPRVHIRNVSSVGSEIDTLSTLQPERWSIDSTKLAEKLAEVSGQSARTVRHIMKHRSLTNQTAASSRLAPPLFPGPLIALSTLLDVTVPADSSAKASLYDEAYARALHARIQQHIHGDEQSRLTLAAFTDWRERLEVVDSEQQSTADIAHGQKLRRCAIEAMLAAERVAVQTRDPNNGATALHIAASLCYSKTCGVLLWSGADVLTRMKLTPAHAANISVSDCCEEALRNLRKEDINNHEVYANILKCTEHLTFGFDDHKDPLRWQAKARTNAAGISSTFTKLCDALDRDPGRTSQRLRVHDCGDSQCPFDKLNTTAGHHEITEGVSKKRSVHGIAREVTPLREPQYSTKRRRQGSSRSDEPVEATLRTTGPAGVNHNTKLTSTTPPHQVDYRALIQSHMMTTARPSAQVSPAIYGSHAHISDQDPVLSIASRDTAQNDHVDRVAGQAVQAGALFAHGTHHHDLSTAGAVAPAPDANAFDTAPMIFGTINMRRREQASEHVRGSAELTPIPELTTFGPAAPLDPTTTAGPFVPASFAHSPGLSPPSAGLPSLYSGGATAQTSPWSPFTPDAPTHEYLALINDALASQAATEALEGLHGHANALPTTIYQDSALVDSVEQSSLPLDGADTASLLASPIRDAATSPTCAPTASSSPDSRKRQGFYGTDGLSRLQLVAPPSVSVRDRVRNIERHEAM</sequence>
<dbReference type="PROSITE" id="PS50088">
    <property type="entry name" value="ANK_REPEAT"/>
    <property type="match status" value="1"/>
</dbReference>
<protein>
    <submittedName>
        <fullName evidence="3">Uncharacterized protein</fullName>
    </submittedName>
</protein>
<feature type="region of interest" description="Disordered" evidence="2">
    <location>
        <begin position="517"/>
        <end position="581"/>
    </location>
</feature>
<dbReference type="InterPro" id="IPR036770">
    <property type="entry name" value="Ankyrin_rpt-contain_sf"/>
</dbReference>
<feature type="compositionally biased region" description="Low complexity" evidence="2">
    <location>
        <begin position="835"/>
        <end position="849"/>
    </location>
</feature>
<gene>
    <name evidence="3" type="ORF">B0A48_07483</name>
</gene>
<name>A0A1V8T683_9PEZI</name>
<reference evidence="4" key="1">
    <citation type="submission" date="2017-03" db="EMBL/GenBank/DDBJ databases">
        <title>Genomes of endolithic fungi from Antarctica.</title>
        <authorList>
            <person name="Coleine C."/>
            <person name="Masonjones S."/>
            <person name="Stajich J.E."/>
        </authorList>
    </citation>
    <scope>NUCLEOTIDE SEQUENCE [LARGE SCALE GENOMIC DNA]</scope>
    <source>
        <strain evidence="4">CCFEE 5527</strain>
    </source>
</reference>
<feature type="repeat" description="ANK" evidence="1">
    <location>
        <begin position="372"/>
        <end position="404"/>
    </location>
</feature>
<dbReference type="InParanoid" id="A0A1V8T683"/>
<feature type="region of interest" description="Disordered" evidence="2">
    <location>
        <begin position="135"/>
        <end position="155"/>
    </location>
</feature>
<evidence type="ECO:0000256" key="2">
    <source>
        <dbReference type="SAM" id="MobiDB-lite"/>
    </source>
</evidence>
<feature type="compositionally biased region" description="Low complexity" evidence="2">
    <location>
        <begin position="138"/>
        <end position="148"/>
    </location>
</feature>
<evidence type="ECO:0000313" key="3">
    <source>
        <dbReference type="EMBL" id="OQO06917.1"/>
    </source>
</evidence>
<feature type="compositionally biased region" description="Basic and acidic residues" evidence="2">
    <location>
        <begin position="84"/>
        <end position="97"/>
    </location>
</feature>
<dbReference type="Gene3D" id="1.25.40.20">
    <property type="entry name" value="Ankyrin repeat-containing domain"/>
    <property type="match status" value="1"/>
</dbReference>
<accession>A0A1V8T683</accession>
<comment type="caution">
    <text evidence="3">The sequence shown here is derived from an EMBL/GenBank/DDBJ whole genome shotgun (WGS) entry which is preliminary data.</text>
</comment>
<proteinExistence type="predicted"/>
<evidence type="ECO:0000256" key="1">
    <source>
        <dbReference type="PROSITE-ProRule" id="PRU00023"/>
    </source>
</evidence>
<feature type="region of interest" description="Disordered" evidence="2">
    <location>
        <begin position="835"/>
        <end position="857"/>
    </location>
</feature>
<dbReference type="AlphaFoldDB" id="A0A1V8T683"/>
<keyword evidence="4" id="KW-1185">Reference proteome</keyword>
<evidence type="ECO:0000313" key="4">
    <source>
        <dbReference type="Proteomes" id="UP000192596"/>
    </source>
</evidence>